<accession>A0ABT5ET59</accession>
<reference evidence="3 4" key="1">
    <citation type="submission" date="2022-11" db="EMBL/GenBank/DDBJ databases">
        <title>Minimal conservation of predation-associated metabolite biosynthetic gene clusters underscores biosynthetic potential of Myxococcota including descriptions for ten novel species: Archangium lansinium sp. nov., Myxococcus landrumus sp. nov., Nannocystis bai.</title>
        <authorList>
            <person name="Ahearne A."/>
            <person name="Stevens C."/>
            <person name="Dowd S."/>
        </authorList>
    </citation>
    <scope>NUCLEOTIDE SEQUENCE [LARGE SCALE GENOMIC DNA]</scope>
    <source>
        <strain evidence="3 4">RJM3</strain>
    </source>
</reference>
<name>A0ABT5ET59_9BACT</name>
<feature type="domain" description="Penicillin-binding protein transpeptidase" evidence="2">
    <location>
        <begin position="78"/>
        <end position="345"/>
    </location>
</feature>
<dbReference type="Pfam" id="PF00905">
    <property type="entry name" value="Transpeptidase"/>
    <property type="match status" value="1"/>
</dbReference>
<evidence type="ECO:0000313" key="4">
    <source>
        <dbReference type="Proteomes" id="UP001221411"/>
    </source>
</evidence>
<feature type="signal peptide" evidence="1">
    <location>
        <begin position="1"/>
        <end position="27"/>
    </location>
</feature>
<evidence type="ECO:0000256" key="1">
    <source>
        <dbReference type="SAM" id="SignalP"/>
    </source>
</evidence>
<dbReference type="InterPro" id="IPR001460">
    <property type="entry name" value="PCN-bd_Tpept"/>
</dbReference>
<dbReference type="RefSeq" id="WP_271922112.1">
    <property type="nucleotide sequence ID" value="NZ_JAQNDO010000001.1"/>
</dbReference>
<keyword evidence="1" id="KW-0732">Signal</keyword>
<dbReference type="Proteomes" id="UP001221411">
    <property type="component" value="Unassembled WGS sequence"/>
</dbReference>
<evidence type="ECO:0000313" key="3">
    <source>
        <dbReference type="EMBL" id="MDC0745010.1"/>
    </source>
</evidence>
<keyword evidence="4" id="KW-1185">Reference proteome</keyword>
<evidence type="ECO:0000259" key="2">
    <source>
        <dbReference type="Pfam" id="PF00905"/>
    </source>
</evidence>
<dbReference type="SUPFAM" id="SSF56601">
    <property type="entry name" value="beta-lactamase/transpeptidase-like"/>
    <property type="match status" value="1"/>
</dbReference>
<dbReference type="PANTHER" id="PTHR30627:SF2">
    <property type="entry name" value="PEPTIDOGLYCAN D,D-TRANSPEPTIDASE MRDA"/>
    <property type="match status" value="1"/>
</dbReference>
<sequence>MVSSIRALLAPAALASVLLVGSPDAEAASLGLHRIRVTSEAAYGAVGGQAKPVRLTLDPRLQREAERLLARSGAPEAAIVASDVRTGRILVWASRGNRDFVAEPYAPSASLFKIVTAAALLDGGHANEGTEACWSGGEHDITAADLDRRGGSACAPFGEALGKSINMVFARMAKRHLDPDDLRRMAGALGFSGDVPIDVPAHAGRVEIPADPFGMARAAAGFWNGKLSPLGALFAMQTIANGGERVRLVLKDPGVPVARVVERRALDPRVARTLNRMLQVTTKRGTCVKAFRHADGTRALPGVAVAAKTGTLIGKKPARMFSWFASFAPADKPEIAVAVMLANDITWRTKANIVGRELLEAYFAGSRDERRAR</sequence>
<comment type="caution">
    <text evidence="3">The sequence shown here is derived from an EMBL/GenBank/DDBJ whole genome shotgun (WGS) entry which is preliminary data.</text>
</comment>
<dbReference type="EMBL" id="JAQNDO010000001">
    <property type="protein sequence ID" value="MDC0745010.1"/>
    <property type="molecule type" value="Genomic_DNA"/>
</dbReference>
<dbReference type="InterPro" id="IPR012338">
    <property type="entry name" value="Beta-lactam/transpept-like"/>
</dbReference>
<proteinExistence type="predicted"/>
<dbReference type="Gene3D" id="3.40.710.10">
    <property type="entry name" value="DD-peptidase/beta-lactamase superfamily"/>
    <property type="match status" value="1"/>
</dbReference>
<protein>
    <submittedName>
        <fullName evidence="3">Penicillin-binding transpeptidase domain-containing protein</fullName>
    </submittedName>
</protein>
<gene>
    <name evidence="3" type="ORF">POL67_27000</name>
</gene>
<organism evidence="3 4">
    <name type="scientific">Polyangium mundeleinium</name>
    <dbReference type="NCBI Taxonomy" id="2995306"/>
    <lineage>
        <taxon>Bacteria</taxon>
        <taxon>Pseudomonadati</taxon>
        <taxon>Myxococcota</taxon>
        <taxon>Polyangia</taxon>
        <taxon>Polyangiales</taxon>
        <taxon>Polyangiaceae</taxon>
        <taxon>Polyangium</taxon>
    </lineage>
</organism>
<feature type="chain" id="PRO_5047098232" evidence="1">
    <location>
        <begin position="28"/>
        <end position="373"/>
    </location>
</feature>
<dbReference type="PANTHER" id="PTHR30627">
    <property type="entry name" value="PEPTIDOGLYCAN D,D-TRANSPEPTIDASE"/>
    <property type="match status" value="1"/>
</dbReference>
<dbReference type="InterPro" id="IPR050515">
    <property type="entry name" value="Beta-lactam/transpept"/>
</dbReference>